<name>A0A974S048_PERPY</name>
<dbReference type="AlphaFoldDB" id="A0A974S048"/>
<dbReference type="RefSeq" id="WP_040374488.1">
    <property type="nucleotide sequence ID" value="NZ_CP068053.1"/>
</dbReference>
<dbReference type="Proteomes" id="UP000595254">
    <property type="component" value="Chromosome"/>
</dbReference>
<reference evidence="1 2" key="1">
    <citation type="submission" date="2021-01" db="EMBL/GenBank/DDBJ databases">
        <title>FDA dAtabase for Regulatory Grade micrObial Sequences (FDA-ARGOS): Supporting development and validation of Infectious Disease Dx tests.</title>
        <authorList>
            <person name="Nelson B."/>
            <person name="Plummer A."/>
            <person name="Tallon L."/>
            <person name="Sadzewicz L."/>
            <person name="Zhao X."/>
            <person name="Boylan J."/>
            <person name="Ott S."/>
            <person name="Bowen H."/>
            <person name="Vavikolanu K."/>
            <person name="Mehta A."/>
            <person name="Aluvathingal J."/>
            <person name="Nadendla S."/>
            <person name="Myers T."/>
            <person name="Yan Y."/>
            <person name="Sichtig H."/>
        </authorList>
    </citation>
    <scope>NUCLEOTIDE SEQUENCE [LARGE SCALE GENOMIC DNA]</scope>
    <source>
        <strain evidence="1 2">FDAARGOS_1161</strain>
    </source>
</reference>
<dbReference type="InterPro" id="IPR023203">
    <property type="entry name" value="TTHA0068_sf"/>
</dbReference>
<dbReference type="SUPFAM" id="SSF140663">
    <property type="entry name" value="TTHA0068-like"/>
    <property type="match status" value="1"/>
</dbReference>
<sequence length="176" mass="20743">MSYPAEYIDYLVEFHGSRDYFECHEILEEYWKEVSPGERDSHWVGFIQLAVALYHQRRGNFNGAAKTIKKAKEILSKKEDVITELGMNPHELLDIISSIERHIHNQTPYQSITLPLTDTELIKACQTSCKNSGFFWCMPSNLNNAELIHRHTLRDRTEVIQERNRQLRLRREKPQT</sequence>
<organism evidence="1 2">
    <name type="scientific">Peribacillus psychrosaccharolyticus</name>
    <name type="common">Bacillus psychrosaccharolyticus</name>
    <dbReference type="NCBI Taxonomy" id="1407"/>
    <lineage>
        <taxon>Bacteria</taxon>
        <taxon>Bacillati</taxon>
        <taxon>Bacillota</taxon>
        <taxon>Bacilli</taxon>
        <taxon>Bacillales</taxon>
        <taxon>Bacillaceae</taxon>
        <taxon>Peribacillus</taxon>
    </lineage>
</organism>
<dbReference type="Pfam" id="PF03745">
    <property type="entry name" value="DUF309"/>
    <property type="match status" value="1"/>
</dbReference>
<keyword evidence="2" id="KW-1185">Reference proteome</keyword>
<dbReference type="Gene3D" id="1.10.3450.10">
    <property type="entry name" value="TTHA0068-like"/>
    <property type="match status" value="1"/>
</dbReference>
<evidence type="ECO:0000313" key="2">
    <source>
        <dbReference type="Proteomes" id="UP000595254"/>
    </source>
</evidence>
<dbReference type="InterPro" id="IPR005500">
    <property type="entry name" value="DUF309"/>
</dbReference>
<accession>A0A974S048</accession>
<proteinExistence type="predicted"/>
<evidence type="ECO:0000313" key="1">
    <source>
        <dbReference type="EMBL" id="QQT00101.1"/>
    </source>
</evidence>
<gene>
    <name evidence="1" type="ORF">I6J18_21380</name>
</gene>
<dbReference type="PANTHER" id="PTHR34796">
    <property type="entry name" value="EXPRESSED PROTEIN"/>
    <property type="match status" value="1"/>
</dbReference>
<dbReference type="PANTHER" id="PTHR34796:SF1">
    <property type="entry name" value="EXPRESSED PROTEIN"/>
    <property type="match status" value="1"/>
</dbReference>
<dbReference type="KEGG" id="ppsr:I6J18_21380"/>
<dbReference type="EMBL" id="CP068053">
    <property type="protein sequence ID" value="QQT00101.1"/>
    <property type="molecule type" value="Genomic_DNA"/>
</dbReference>
<protein>
    <submittedName>
        <fullName evidence="1">DUF309 domain-containing protein</fullName>
    </submittedName>
</protein>